<accession>A0A815N978</accession>
<feature type="chain" id="PRO_5032670198" description="Nicotinamide-nucleotide adenylyltransferase" evidence="13">
    <location>
        <begin position="26"/>
        <end position="301"/>
    </location>
</feature>
<sequence>MLAMNHVLAMLCIAVLHTLMTSAKSGETLNDAEKAVQARQDAPEPFDQQEYQVPRDKFSPPIQRIVLLLTGSFNPVTIAHLRMLELARDYYHLRSIQVLEGIISPVSDSYGKAGLVKVDHRIEMLKASIKNDKWLRVDTWEAEQTSWTRTKLVLDYHHEIIKQKYGEKTGIRYLSGADVVRTMLNAKAWLPQDIDDIMTKYGVACITRLTAPESGQGGATVPDVKEGMPDLWKKHTEVIQDWVVNDISSTNIRNKLKKGCSVKYIVPDGAIDIIRHHGLYNSNDSVCLAQWPQEEEVKTAN</sequence>
<evidence type="ECO:0000256" key="13">
    <source>
        <dbReference type="SAM" id="SignalP"/>
    </source>
</evidence>
<evidence type="ECO:0000256" key="10">
    <source>
        <dbReference type="ARBA" id="ARBA00023128"/>
    </source>
</evidence>
<evidence type="ECO:0000256" key="3">
    <source>
        <dbReference type="ARBA" id="ARBA00011881"/>
    </source>
</evidence>
<keyword evidence="10" id="KW-0496">Mitochondrion</keyword>
<dbReference type="GO" id="GO:0000309">
    <property type="term" value="F:nicotinamide-nucleotide adenylyltransferase activity"/>
    <property type="evidence" value="ECO:0007669"/>
    <property type="project" value="UniProtKB-EC"/>
</dbReference>
<dbReference type="InterPro" id="IPR004821">
    <property type="entry name" value="Cyt_trans-like"/>
</dbReference>
<evidence type="ECO:0000256" key="2">
    <source>
        <dbReference type="ARBA" id="ARBA00004173"/>
    </source>
</evidence>
<dbReference type="EMBL" id="CAJNOJ010000399">
    <property type="protein sequence ID" value="CAF1434011.1"/>
    <property type="molecule type" value="Genomic_DNA"/>
</dbReference>
<dbReference type="GO" id="GO:0005759">
    <property type="term" value="C:mitochondrial matrix"/>
    <property type="evidence" value="ECO:0007669"/>
    <property type="project" value="UniProtKB-ARBA"/>
</dbReference>
<comment type="subcellular location">
    <subcellularLocation>
        <location evidence="2">Mitochondrion</location>
    </subcellularLocation>
</comment>
<gene>
    <name evidence="15" type="ORF">EDS130_LOCUS38398</name>
</gene>
<dbReference type="PANTHER" id="PTHR12039">
    <property type="entry name" value="NICOTINAMIDE MONONUCLEOTIDE ADENYLYLTRANSFERASE"/>
    <property type="match status" value="1"/>
</dbReference>
<evidence type="ECO:0000256" key="5">
    <source>
        <dbReference type="ARBA" id="ARBA00022679"/>
    </source>
</evidence>
<dbReference type="InterPro" id="IPR014729">
    <property type="entry name" value="Rossmann-like_a/b/a_fold"/>
</dbReference>
<proteinExistence type="inferred from homology"/>
<comment type="cofactor">
    <cofactor evidence="1">
        <name>Mg(2+)</name>
        <dbReference type="ChEBI" id="CHEBI:18420"/>
    </cofactor>
</comment>
<keyword evidence="7 12" id="KW-0547">Nucleotide-binding</keyword>
<evidence type="ECO:0000256" key="12">
    <source>
        <dbReference type="RuleBase" id="RU362021"/>
    </source>
</evidence>
<evidence type="ECO:0000313" key="15">
    <source>
        <dbReference type="EMBL" id="CAF1434011.1"/>
    </source>
</evidence>
<keyword evidence="9 12" id="KW-0520">NAD</keyword>
<keyword evidence="8 12" id="KW-0067">ATP-binding</keyword>
<evidence type="ECO:0000256" key="1">
    <source>
        <dbReference type="ARBA" id="ARBA00001946"/>
    </source>
</evidence>
<comment type="pathway">
    <text evidence="12">Cofactor biosynthesis; NAD(+) biosynthesis; NAD(+) from nicotinamide D-ribonucleotide: step 1/1.</text>
</comment>
<feature type="signal peptide" evidence="13">
    <location>
        <begin position="1"/>
        <end position="25"/>
    </location>
</feature>
<dbReference type="PANTHER" id="PTHR12039:SF0">
    <property type="entry name" value="NICOTINAMIDE-NUCLEOTIDE ADENYLYLTRANSFERASE"/>
    <property type="match status" value="1"/>
</dbReference>
<dbReference type="SUPFAM" id="SSF52374">
    <property type="entry name" value="Nucleotidylyl transferase"/>
    <property type="match status" value="1"/>
</dbReference>
<dbReference type="AlphaFoldDB" id="A0A815N978"/>
<feature type="domain" description="Cytidyltransferase-like" evidence="14">
    <location>
        <begin position="69"/>
        <end position="254"/>
    </location>
</feature>
<dbReference type="GO" id="GO:0004515">
    <property type="term" value="F:nicotinate-nucleotide adenylyltransferase activity"/>
    <property type="evidence" value="ECO:0007669"/>
    <property type="project" value="UniProtKB-EC"/>
</dbReference>
<comment type="caution">
    <text evidence="15">The sequence shown here is derived from an EMBL/GenBank/DDBJ whole genome shotgun (WGS) entry which is preliminary data.</text>
</comment>
<dbReference type="Proteomes" id="UP000663852">
    <property type="component" value="Unassembled WGS sequence"/>
</dbReference>
<evidence type="ECO:0000256" key="7">
    <source>
        <dbReference type="ARBA" id="ARBA00022741"/>
    </source>
</evidence>
<dbReference type="Pfam" id="PF01467">
    <property type="entry name" value="CTP_transf_like"/>
    <property type="match status" value="1"/>
</dbReference>
<reference evidence="15" key="1">
    <citation type="submission" date="2021-02" db="EMBL/GenBank/DDBJ databases">
        <authorList>
            <person name="Nowell W R."/>
        </authorList>
    </citation>
    <scope>NUCLEOTIDE SEQUENCE</scope>
</reference>
<evidence type="ECO:0000256" key="9">
    <source>
        <dbReference type="ARBA" id="ARBA00023027"/>
    </source>
</evidence>
<evidence type="ECO:0000256" key="6">
    <source>
        <dbReference type="ARBA" id="ARBA00022695"/>
    </source>
</evidence>
<comment type="catalytic activity">
    <reaction evidence="12">
        <text>nicotinate beta-D-ribonucleotide + ATP + H(+) = deamido-NAD(+) + diphosphate</text>
        <dbReference type="Rhea" id="RHEA:22860"/>
        <dbReference type="ChEBI" id="CHEBI:15378"/>
        <dbReference type="ChEBI" id="CHEBI:30616"/>
        <dbReference type="ChEBI" id="CHEBI:33019"/>
        <dbReference type="ChEBI" id="CHEBI:57502"/>
        <dbReference type="ChEBI" id="CHEBI:58437"/>
        <dbReference type="EC" id="2.7.7.18"/>
    </reaction>
</comment>
<evidence type="ECO:0000256" key="8">
    <source>
        <dbReference type="ARBA" id="ARBA00022840"/>
    </source>
</evidence>
<evidence type="ECO:0000259" key="14">
    <source>
        <dbReference type="Pfam" id="PF01467"/>
    </source>
</evidence>
<dbReference type="GO" id="GO:0005524">
    <property type="term" value="F:ATP binding"/>
    <property type="evidence" value="ECO:0007669"/>
    <property type="project" value="UniProtKB-KW"/>
</dbReference>
<dbReference type="GO" id="GO:0009435">
    <property type="term" value="P:NAD+ biosynthetic process"/>
    <property type="evidence" value="ECO:0007669"/>
    <property type="project" value="UniProtKB-UniPathway"/>
</dbReference>
<evidence type="ECO:0000313" key="16">
    <source>
        <dbReference type="Proteomes" id="UP000663852"/>
    </source>
</evidence>
<dbReference type="FunFam" id="3.40.50.620:FF:000221">
    <property type="entry name" value="Nicotinamide/nicotinic acid mononucleotide adenylyltransferase 3"/>
    <property type="match status" value="1"/>
</dbReference>
<dbReference type="InterPro" id="IPR005248">
    <property type="entry name" value="NadD/NMNAT"/>
</dbReference>
<comment type="similarity">
    <text evidence="12">Belongs to the eukaryotic NMN adenylyltransferase family.</text>
</comment>
<name>A0A815N978_ADIRI</name>
<evidence type="ECO:0000256" key="4">
    <source>
        <dbReference type="ARBA" id="ARBA00022642"/>
    </source>
</evidence>
<keyword evidence="13" id="KW-0732">Signal</keyword>
<keyword evidence="6 12" id="KW-0548">Nucleotidyltransferase</keyword>
<protein>
    <recommendedName>
        <fullName evidence="12">Nicotinamide-nucleotide adenylyltransferase</fullName>
        <ecNumber evidence="12">2.7.7.1</ecNumber>
        <ecNumber evidence="12">2.7.7.18</ecNumber>
    </recommendedName>
</protein>
<dbReference type="EC" id="2.7.7.1" evidence="12"/>
<comment type="function">
    <text evidence="11">Catalyzes the formation of NAD(+) from nicotinamide mononucleotide (NMN) and ATP. Can also use the deamidated form; nicotinic acid mononucleotide (NaMN) as substrate with the same efficiency. Can use triazofurin monophosphate (TrMP) as substrate. Can also use GTP and ITP as nucleotide donors. Also catalyzes the reverse reaction, i.e. the pyrophosphorolytic cleavage of NAD(+). For the pyrophosphorolytic activity, can use NAD(+), NADH, NaAD, nicotinic acid adenine dinucleotide phosphate (NHD), nicotinamide guanine dinucleotide (NGD) as substrates. Fails to cleave phosphorylated dinucleotides NADP(+), NADPH and NaADP(+). Protects against axonal degeneration following injury. May be involved in the maintenance of axonal integrity. Also functions as a stress-response chaperone protein that prevents toxic aggregation of proteins; this function may be independent of its NAD(+) synthesis activity.</text>
</comment>
<dbReference type="OrthoDB" id="422187at2759"/>
<dbReference type="EC" id="2.7.7.18" evidence="12"/>
<keyword evidence="5 12" id="KW-0808">Transferase</keyword>
<dbReference type="InterPro" id="IPR051182">
    <property type="entry name" value="Euk_NMN_adenylyltrnsfrase"/>
</dbReference>
<comment type="catalytic activity">
    <reaction evidence="12">
        <text>beta-nicotinamide D-ribonucleotide + ATP + H(+) = diphosphate + NAD(+)</text>
        <dbReference type="Rhea" id="RHEA:21360"/>
        <dbReference type="ChEBI" id="CHEBI:14649"/>
        <dbReference type="ChEBI" id="CHEBI:15378"/>
        <dbReference type="ChEBI" id="CHEBI:30616"/>
        <dbReference type="ChEBI" id="CHEBI:33019"/>
        <dbReference type="ChEBI" id="CHEBI:57540"/>
        <dbReference type="EC" id="2.7.7.1"/>
    </reaction>
</comment>
<comment type="subunit">
    <text evidence="3">Homotetramer.</text>
</comment>
<organism evidence="15 16">
    <name type="scientific">Adineta ricciae</name>
    <name type="common">Rotifer</name>
    <dbReference type="NCBI Taxonomy" id="249248"/>
    <lineage>
        <taxon>Eukaryota</taxon>
        <taxon>Metazoa</taxon>
        <taxon>Spiralia</taxon>
        <taxon>Gnathifera</taxon>
        <taxon>Rotifera</taxon>
        <taxon>Eurotatoria</taxon>
        <taxon>Bdelloidea</taxon>
        <taxon>Adinetida</taxon>
        <taxon>Adinetidae</taxon>
        <taxon>Adineta</taxon>
    </lineage>
</organism>
<dbReference type="Gene3D" id="3.40.50.620">
    <property type="entry name" value="HUPs"/>
    <property type="match status" value="1"/>
</dbReference>
<keyword evidence="4 12" id="KW-0662">Pyridine nucleotide biosynthesis</keyword>
<dbReference type="UniPathway" id="UPA00253">
    <property type="reaction ID" value="UER00600"/>
</dbReference>
<dbReference type="NCBIfam" id="TIGR00482">
    <property type="entry name" value="nicotinate (nicotinamide) nucleotide adenylyltransferase"/>
    <property type="match status" value="1"/>
</dbReference>
<evidence type="ECO:0000256" key="11">
    <source>
        <dbReference type="ARBA" id="ARBA00093425"/>
    </source>
</evidence>